<sequence length="78" mass="7259">MPPAGAGSAGTGTGGGAGAADCGGGPNALSYPQTSQNRPSRAAPQLGHDWGGAGAGGAAVAPRSRNPQTSQYSPVAVA</sequence>
<reference evidence="2 3" key="1">
    <citation type="journal article" date="2019" name="Int. J. Syst. Evol. Microbiol.">
        <title>The Global Catalogue of Microorganisms (GCM) 10K type strain sequencing project: providing services to taxonomists for standard genome sequencing and annotation.</title>
        <authorList>
            <consortium name="The Broad Institute Genomics Platform"/>
            <consortium name="The Broad Institute Genome Sequencing Center for Infectious Disease"/>
            <person name="Wu L."/>
            <person name="Ma J."/>
        </authorList>
    </citation>
    <scope>NUCLEOTIDE SEQUENCE [LARGE SCALE GENOMIC DNA]</scope>
    <source>
        <strain evidence="2 3">JCM 11117</strain>
    </source>
</reference>
<dbReference type="EMBL" id="BAAAHP010000292">
    <property type="protein sequence ID" value="GAA0906181.1"/>
    <property type="molecule type" value="Genomic_DNA"/>
</dbReference>
<proteinExistence type="predicted"/>
<gene>
    <name evidence="2" type="ORF">GCM10009559_74510</name>
</gene>
<feature type="compositionally biased region" description="Polar residues" evidence="1">
    <location>
        <begin position="65"/>
        <end position="78"/>
    </location>
</feature>
<organism evidence="2 3">
    <name type="scientific">Pseudonocardia zijingensis</name>
    <dbReference type="NCBI Taxonomy" id="153376"/>
    <lineage>
        <taxon>Bacteria</taxon>
        <taxon>Bacillati</taxon>
        <taxon>Actinomycetota</taxon>
        <taxon>Actinomycetes</taxon>
        <taxon>Pseudonocardiales</taxon>
        <taxon>Pseudonocardiaceae</taxon>
        <taxon>Pseudonocardia</taxon>
    </lineage>
</organism>
<evidence type="ECO:0000313" key="3">
    <source>
        <dbReference type="Proteomes" id="UP001499967"/>
    </source>
</evidence>
<evidence type="ECO:0000313" key="2">
    <source>
        <dbReference type="EMBL" id="GAA0906181.1"/>
    </source>
</evidence>
<dbReference type="Proteomes" id="UP001499967">
    <property type="component" value="Unassembled WGS sequence"/>
</dbReference>
<protein>
    <submittedName>
        <fullName evidence="2">Uncharacterized protein</fullName>
    </submittedName>
</protein>
<feature type="compositionally biased region" description="Polar residues" evidence="1">
    <location>
        <begin position="30"/>
        <end position="39"/>
    </location>
</feature>
<comment type="caution">
    <text evidence="2">The sequence shown here is derived from an EMBL/GenBank/DDBJ whole genome shotgun (WGS) entry which is preliminary data.</text>
</comment>
<accession>A0ABN1NGB1</accession>
<feature type="compositionally biased region" description="Gly residues" evidence="1">
    <location>
        <begin position="7"/>
        <end position="26"/>
    </location>
</feature>
<name>A0ABN1NGB1_9PSEU</name>
<keyword evidence="3" id="KW-1185">Reference proteome</keyword>
<feature type="region of interest" description="Disordered" evidence="1">
    <location>
        <begin position="1"/>
        <end position="78"/>
    </location>
</feature>
<evidence type="ECO:0000256" key="1">
    <source>
        <dbReference type="SAM" id="MobiDB-lite"/>
    </source>
</evidence>